<dbReference type="Pfam" id="PF03031">
    <property type="entry name" value="NIF"/>
    <property type="match status" value="1"/>
</dbReference>
<feature type="domain" description="FCP1 homology" evidence="2">
    <location>
        <begin position="269"/>
        <end position="427"/>
    </location>
</feature>
<feature type="region of interest" description="Disordered" evidence="1">
    <location>
        <begin position="135"/>
        <end position="162"/>
    </location>
</feature>
<comment type="caution">
    <text evidence="3">The sequence shown here is derived from an EMBL/GenBank/DDBJ whole genome shotgun (WGS) entry which is preliminary data.</text>
</comment>
<dbReference type="PANTHER" id="PTHR12210">
    <property type="entry name" value="DULLARD PROTEIN PHOSPHATASE"/>
    <property type="match status" value="1"/>
</dbReference>
<dbReference type="NCBIfam" id="TIGR02251">
    <property type="entry name" value="HIF-SF_euk"/>
    <property type="match status" value="1"/>
</dbReference>
<proteinExistence type="predicted"/>
<dbReference type="Gene3D" id="3.40.50.1000">
    <property type="entry name" value="HAD superfamily/HAD-like"/>
    <property type="match status" value="1"/>
</dbReference>
<evidence type="ECO:0000256" key="1">
    <source>
        <dbReference type="SAM" id="MobiDB-lite"/>
    </source>
</evidence>
<feature type="region of interest" description="Disordered" evidence="1">
    <location>
        <begin position="1"/>
        <end position="65"/>
    </location>
</feature>
<keyword evidence="4" id="KW-1185">Reference proteome</keyword>
<sequence>MTNSTATANVVVPFPMTKPDSSAVLAPSSGSTVADEDGMAGNHGDSSPTTTARRSISKESRLRLRKWSSAVGRRISFTSTRPSVPKVAPSPELSTHTDSRPSLSERAKPSNPFSPPPRNFRSLLSCCGSLLPFRKPTRDPSVSALDHPDPTMVTAKPDSAARLQSDTDTYHSLDGEELLTSTHPMLPPITSSEPLSEDIIASVTLAGDVPTPKKLLPGWEGVSGTTDDYSDSEVSSDEEAALRANPQLCDIVAATGTAAPPLLPKLQKQDHGKKCLVLDLDETLVHSSFRAVENADTTVAVELEGQVHDVYVLKRPGVDQFLKEMGKHYEIVVFTASLAKYADPVLDWLDIHKVVRHRLFRESCILYGGNYVKDLSRMGRPITDLIILDNSAASYAFHPNNAIPITSWFNDTHDTELLDLIPFLVDLEDVPDVVEVLKINHGH</sequence>
<name>A0A9W8B1K9_9FUNG</name>
<dbReference type="CDD" id="cd07521">
    <property type="entry name" value="HAD_FCP1-like"/>
    <property type="match status" value="1"/>
</dbReference>
<dbReference type="SMART" id="SM00577">
    <property type="entry name" value="CPDc"/>
    <property type="match status" value="1"/>
</dbReference>
<dbReference type="GO" id="GO:0016791">
    <property type="term" value="F:phosphatase activity"/>
    <property type="evidence" value="ECO:0007669"/>
    <property type="project" value="InterPro"/>
</dbReference>
<evidence type="ECO:0000313" key="3">
    <source>
        <dbReference type="EMBL" id="KAJ1980156.1"/>
    </source>
</evidence>
<protein>
    <recommendedName>
        <fullName evidence="2">FCP1 homology domain-containing protein</fullName>
    </recommendedName>
</protein>
<dbReference type="InterPro" id="IPR036412">
    <property type="entry name" value="HAD-like_sf"/>
</dbReference>
<evidence type="ECO:0000259" key="2">
    <source>
        <dbReference type="PROSITE" id="PS50969"/>
    </source>
</evidence>
<dbReference type="OrthoDB" id="277011at2759"/>
<dbReference type="SUPFAM" id="SSF56784">
    <property type="entry name" value="HAD-like"/>
    <property type="match status" value="1"/>
</dbReference>
<feature type="compositionally biased region" description="Polar residues" evidence="1">
    <location>
        <begin position="44"/>
        <end position="54"/>
    </location>
</feature>
<dbReference type="InterPro" id="IPR023214">
    <property type="entry name" value="HAD_sf"/>
</dbReference>
<reference evidence="3" key="1">
    <citation type="submission" date="2022-07" db="EMBL/GenBank/DDBJ databases">
        <title>Phylogenomic reconstructions and comparative analyses of Kickxellomycotina fungi.</title>
        <authorList>
            <person name="Reynolds N.K."/>
            <person name="Stajich J.E."/>
            <person name="Barry K."/>
            <person name="Grigoriev I.V."/>
            <person name="Crous P."/>
            <person name="Smith M.E."/>
        </authorList>
    </citation>
    <scope>NUCLEOTIDE SEQUENCE</scope>
    <source>
        <strain evidence="3">RSA 567</strain>
    </source>
</reference>
<dbReference type="PROSITE" id="PS50969">
    <property type="entry name" value="FCP1"/>
    <property type="match status" value="1"/>
</dbReference>
<organism evidence="3 4">
    <name type="scientific">Dimargaris verticillata</name>
    <dbReference type="NCBI Taxonomy" id="2761393"/>
    <lineage>
        <taxon>Eukaryota</taxon>
        <taxon>Fungi</taxon>
        <taxon>Fungi incertae sedis</taxon>
        <taxon>Zoopagomycota</taxon>
        <taxon>Kickxellomycotina</taxon>
        <taxon>Dimargaritomycetes</taxon>
        <taxon>Dimargaritales</taxon>
        <taxon>Dimargaritaceae</taxon>
        <taxon>Dimargaris</taxon>
    </lineage>
</organism>
<feature type="compositionally biased region" description="Basic and acidic residues" evidence="1">
    <location>
        <begin position="95"/>
        <end position="108"/>
    </location>
</feature>
<feature type="region of interest" description="Disordered" evidence="1">
    <location>
        <begin position="78"/>
        <end position="119"/>
    </location>
</feature>
<evidence type="ECO:0000313" key="4">
    <source>
        <dbReference type="Proteomes" id="UP001151582"/>
    </source>
</evidence>
<accession>A0A9W8B1K9</accession>
<dbReference type="EMBL" id="JANBQB010000182">
    <property type="protein sequence ID" value="KAJ1980156.1"/>
    <property type="molecule type" value="Genomic_DNA"/>
</dbReference>
<dbReference type="InterPro" id="IPR050365">
    <property type="entry name" value="TIM50"/>
</dbReference>
<gene>
    <name evidence="3" type="ORF">H4R34_002565</name>
</gene>
<dbReference type="InterPro" id="IPR004274">
    <property type="entry name" value="FCP1_dom"/>
</dbReference>
<dbReference type="FunFam" id="3.40.50.1000:FF:000093">
    <property type="entry name" value="NLI interacting factor-like phosphatase family protein"/>
    <property type="match status" value="1"/>
</dbReference>
<dbReference type="AlphaFoldDB" id="A0A9W8B1K9"/>
<dbReference type="Proteomes" id="UP001151582">
    <property type="component" value="Unassembled WGS sequence"/>
</dbReference>
<dbReference type="InterPro" id="IPR011948">
    <property type="entry name" value="Dullard_phosphatase"/>
</dbReference>